<keyword evidence="4" id="KW-0175">Coiled coil</keyword>
<dbReference type="GO" id="GO:0005737">
    <property type="term" value="C:cytoplasm"/>
    <property type="evidence" value="ECO:0007669"/>
    <property type="project" value="UniProtKB-SubCell"/>
</dbReference>
<dbReference type="CDD" id="cd00520">
    <property type="entry name" value="RRF"/>
    <property type="match status" value="1"/>
</dbReference>
<comment type="caution">
    <text evidence="6">The sequence shown here is derived from an EMBL/GenBank/DDBJ whole genome shotgun (WGS) entry which is preliminary data.</text>
</comment>
<dbReference type="FunFam" id="3.30.1360.40:FF:000001">
    <property type="entry name" value="Ribosome-recycling factor"/>
    <property type="match status" value="1"/>
</dbReference>
<comment type="function">
    <text evidence="3">Responsible for the release of ribosomes from messenger RNA at the termination of protein biosynthesis. May increase the efficiency of translation by recycling ribosomes from one round of translation to another.</text>
</comment>
<dbReference type="PANTHER" id="PTHR20982">
    <property type="entry name" value="RIBOSOME RECYCLING FACTOR"/>
    <property type="match status" value="1"/>
</dbReference>
<evidence type="ECO:0000256" key="3">
    <source>
        <dbReference type="HAMAP-Rule" id="MF_00040"/>
    </source>
</evidence>
<dbReference type="GO" id="GO:0043023">
    <property type="term" value="F:ribosomal large subunit binding"/>
    <property type="evidence" value="ECO:0007669"/>
    <property type="project" value="TreeGrafter"/>
</dbReference>
<evidence type="ECO:0000259" key="5">
    <source>
        <dbReference type="Pfam" id="PF01765"/>
    </source>
</evidence>
<dbReference type="Pfam" id="PF01765">
    <property type="entry name" value="RRF"/>
    <property type="match status" value="1"/>
</dbReference>
<dbReference type="NCBIfam" id="TIGR00496">
    <property type="entry name" value="frr"/>
    <property type="match status" value="1"/>
</dbReference>
<organism evidence="6 7">
    <name type="scientific">Candidatus Komeilibacteria bacterium CG11_big_fil_rev_8_21_14_0_20_36_20</name>
    <dbReference type="NCBI Taxonomy" id="1974477"/>
    <lineage>
        <taxon>Bacteria</taxon>
        <taxon>Candidatus Komeiliibacteriota</taxon>
    </lineage>
</organism>
<evidence type="ECO:0000256" key="2">
    <source>
        <dbReference type="ARBA" id="ARBA00022917"/>
    </source>
</evidence>
<dbReference type="PANTHER" id="PTHR20982:SF3">
    <property type="entry name" value="MITOCHONDRIAL RIBOSOME RECYCLING FACTOR PSEUDO 1"/>
    <property type="match status" value="1"/>
</dbReference>
<dbReference type="InterPro" id="IPR023584">
    <property type="entry name" value="Ribosome_recyc_fac_dom"/>
</dbReference>
<dbReference type="AlphaFoldDB" id="A0A2H0NDT1"/>
<name>A0A2H0NDT1_9BACT</name>
<proteinExistence type="inferred from homology"/>
<dbReference type="Proteomes" id="UP000230564">
    <property type="component" value="Unassembled WGS sequence"/>
</dbReference>
<dbReference type="Gene3D" id="3.30.1360.40">
    <property type="match status" value="1"/>
</dbReference>
<reference evidence="6 7" key="1">
    <citation type="submission" date="2017-09" db="EMBL/GenBank/DDBJ databases">
        <title>Depth-based differentiation of microbial function through sediment-hosted aquifers and enrichment of novel symbionts in the deep terrestrial subsurface.</title>
        <authorList>
            <person name="Probst A.J."/>
            <person name="Ladd B."/>
            <person name="Jarett J.K."/>
            <person name="Geller-Mcgrath D.E."/>
            <person name="Sieber C.M."/>
            <person name="Emerson J.B."/>
            <person name="Anantharaman K."/>
            <person name="Thomas B.C."/>
            <person name="Malmstrom R."/>
            <person name="Stieglmeier M."/>
            <person name="Klingl A."/>
            <person name="Woyke T."/>
            <person name="Ryan C.M."/>
            <person name="Banfield J.F."/>
        </authorList>
    </citation>
    <scope>NUCLEOTIDE SEQUENCE [LARGE SCALE GENOMIC DNA]</scope>
    <source>
        <strain evidence="6">CG11_big_fil_rev_8_21_14_0_20_36_20</strain>
    </source>
</reference>
<evidence type="ECO:0000313" key="7">
    <source>
        <dbReference type="Proteomes" id="UP000230564"/>
    </source>
</evidence>
<dbReference type="EMBL" id="PCWQ01000014">
    <property type="protein sequence ID" value="PIR06315.1"/>
    <property type="molecule type" value="Genomic_DNA"/>
</dbReference>
<dbReference type="InterPro" id="IPR036191">
    <property type="entry name" value="RRF_sf"/>
</dbReference>
<dbReference type="GO" id="GO:0006415">
    <property type="term" value="P:translational termination"/>
    <property type="evidence" value="ECO:0007669"/>
    <property type="project" value="UniProtKB-UniRule"/>
</dbReference>
<evidence type="ECO:0000256" key="1">
    <source>
        <dbReference type="ARBA" id="ARBA00005912"/>
    </source>
</evidence>
<sequence length="184" mass="21241">MNSIIEKDKPQFEKVLEFFKKDITSLRTGRAAPSLVEAVKVECYGTKSDLMQLASITAPEPQTITIKPWDKNILKDIERALQSSDLNINPVVDSDLIRINFPSLTEESRKELVKILHKKLEEARVSLRSQREKTREEVITLEKEKNISEDEKFQALKDLEIITKEYNDKLKEVSDAKEKEIITI</sequence>
<dbReference type="HAMAP" id="MF_00040">
    <property type="entry name" value="RRF"/>
    <property type="match status" value="1"/>
</dbReference>
<dbReference type="SUPFAM" id="SSF55194">
    <property type="entry name" value="Ribosome recycling factor, RRF"/>
    <property type="match status" value="1"/>
</dbReference>
<gene>
    <name evidence="3" type="primary">frr</name>
    <name evidence="6" type="ORF">COV55_04260</name>
</gene>
<accession>A0A2H0NDT1</accession>
<keyword evidence="2 3" id="KW-0648">Protein biosynthesis</keyword>
<evidence type="ECO:0000256" key="4">
    <source>
        <dbReference type="SAM" id="Coils"/>
    </source>
</evidence>
<comment type="similarity">
    <text evidence="1 3">Belongs to the RRF family.</text>
</comment>
<feature type="domain" description="Ribosome recycling factor" evidence="5">
    <location>
        <begin position="19"/>
        <end position="181"/>
    </location>
</feature>
<protein>
    <recommendedName>
        <fullName evidence="3">Ribosome-recycling factor</fullName>
        <shortName evidence="3">RRF</shortName>
    </recommendedName>
    <alternativeName>
        <fullName evidence="3">Ribosome-releasing factor</fullName>
    </alternativeName>
</protein>
<dbReference type="InterPro" id="IPR002661">
    <property type="entry name" value="Ribosome_recyc_fac"/>
</dbReference>
<feature type="coiled-coil region" evidence="4">
    <location>
        <begin position="113"/>
        <end position="179"/>
    </location>
</feature>
<comment type="subcellular location">
    <subcellularLocation>
        <location evidence="3">Cytoplasm</location>
    </subcellularLocation>
</comment>
<keyword evidence="3" id="KW-0963">Cytoplasm</keyword>
<dbReference type="Gene3D" id="1.10.132.20">
    <property type="entry name" value="Ribosome-recycling factor"/>
    <property type="match status" value="1"/>
</dbReference>
<evidence type="ECO:0000313" key="6">
    <source>
        <dbReference type="EMBL" id="PIR06315.1"/>
    </source>
</evidence>